<organism evidence="1 2">
    <name type="scientific">Porphyromonas crevioricanis JCM 15906</name>
    <dbReference type="NCBI Taxonomy" id="1305617"/>
    <lineage>
        <taxon>Bacteria</taxon>
        <taxon>Pseudomonadati</taxon>
        <taxon>Bacteroidota</taxon>
        <taxon>Bacteroidia</taxon>
        <taxon>Bacteroidales</taxon>
        <taxon>Porphyromonadaceae</taxon>
        <taxon>Porphyromonas</taxon>
    </lineage>
</organism>
<reference evidence="2" key="1">
    <citation type="journal article" date="2013" name="Genome">
        <title>Draft Genome Sequences of Porphyromonas crevioricanis JCM 15906T and Porphyromonas cansulci JCM 13913T Isolated from a Canine Oral Cavity.</title>
        <authorList>
            <person name="Sakamoto M."/>
            <person name="Tanaka N."/>
            <person name="Shiwa Y."/>
            <person name="Yoshikawa H."/>
            <person name="Ohkuma M."/>
        </authorList>
    </citation>
    <scope>NUCLEOTIDE SEQUENCE [LARGE SCALE GENOMIC DNA]</scope>
    <source>
        <strain evidence="2">JCM 15906</strain>
    </source>
</reference>
<dbReference type="AlphaFoldDB" id="T1CS19"/>
<evidence type="ECO:0000313" key="2">
    <source>
        <dbReference type="Proteomes" id="UP000018031"/>
    </source>
</evidence>
<reference evidence="1 2" key="2">
    <citation type="journal article" date="2013" name="Genome Announc.">
        <title>Draft Genome Sequences of Porphyromonas crevioricanis JCM 15906T and Porphyromonas cansulci JCM 13913T Isolated from a Canine Oral Cavity.</title>
        <authorList>
            <person name="Sakamoto M."/>
            <person name="Tanaka N."/>
            <person name="Shiwa Y."/>
            <person name="Yoshikawa H."/>
            <person name="Ohkuma M."/>
        </authorList>
    </citation>
    <scope>NUCLEOTIDE SEQUENCE [LARGE SCALE GENOMIC DNA]</scope>
    <source>
        <strain evidence="1 2">JCM 15906</strain>
    </source>
</reference>
<gene>
    <name evidence="1" type="ORF">PORCRE_1613</name>
</gene>
<dbReference type="EMBL" id="BAOU01000044">
    <property type="protein sequence ID" value="GAD05903.1"/>
    <property type="molecule type" value="Genomic_DNA"/>
</dbReference>
<accession>T1CS19</accession>
<proteinExistence type="predicted"/>
<name>T1CS19_9PORP</name>
<protein>
    <submittedName>
        <fullName evidence="1">Uncharacterized protein</fullName>
    </submittedName>
</protein>
<sequence length="41" mass="4840">MYTFALYYLCGNVDRSKELKAHRVGEREGDRIARRLPQRAV</sequence>
<evidence type="ECO:0000313" key="1">
    <source>
        <dbReference type="EMBL" id="GAD05903.1"/>
    </source>
</evidence>
<dbReference type="Proteomes" id="UP000018031">
    <property type="component" value="Unassembled WGS sequence"/>
</dbReference>
<comment type="caution">
    <text evidence="1">The sequence shown here is derived from an EMBL/GenBank/DDBJ whole genome shotgun (WGS) entry which is preliminary data.</text>
</comment>